<gene>
    <name evidence="1" type="ORF">Rleg4DRAFT_5845</name>
    <name evidence="2" type="ORF">Rleg4DRAFT_6178</name>
</gene>
<organism evidence="1">
    <name type="scientific">Rhizobium leguminosarum bv. trifolii WSM2297</name>
    <dbReference type="NCBI Taxonomy" id="754762"/>
    <lineage>
        <taxon>Bacteria</taxon>
        <taxon>Pseudomonadati</taxon>
        <taxon>Pseudomonadota</taxon>
        <taxon>Alphaproteobacteria</taxon>
        <taxon>Hyphomicrobiales</taxon>
        <taxon>Rhizobiaceae</taxon>
        <taxon>Rhizobium/Agrobacterium group</taxon>
        <taxon>Rhizobium</taxon>
    </lineage>
</organism>
<sequence>METSTDRTSAELQREIEHDRQRLGDRIDAIQERMSPGQLVDEVLAYAKNSGGNEFVGNLGLALKENPLPVALMGVSLAWLMAKGAPSSSTSPASVEPDYALYPVQGPVRRLGPPTSIGGVRYSHFGDGSGKQLRALTDETGRRAGHFMDESGKTYRGFVDASGKQVDQILDETGAMFDAASGWAAEKWEQAKNAAKEIADRAAGTASSLTNQTSYAAANLSEQTTRLNTLILRQFRDQPLVGGALAFAVGAAIGAVLPSTEAEDEFAGEASDAAKEALGAQTSQLVDRGKAAASDVYERAVGVAPDAHDEIKDRLAEQVDALKSGANSRDTTTPI</sequence>
<dbReference type="EMBL" id="JH719393">
    <property type="protein sequence ID" value="EJC84357.1"/>
    <property type="molecule type" value="Genomic_DNA"/>
</dbReference>
<name>J0CK17_RHILT</name>
<dbReference type="AlphaFoldDB" id="J0CK17"/>
<evidence type="ECO:0000313" key="2">
    <source>
        <dbReference type="EMBL" id="EJC84357.1"/>
    </source>
</evidence>
<dbReference type="EMBL" id="JH719393">
    <property type="protein sequence ID" value="EJC84052.1"/>
    <property type="molecule type" value="Genomic_DNA"/>
</dbReference>
<dbReference type="InterPro" id="IPR022062">
    <property type="entry name" value="DUF3618"/>
</dbReference>
<dbReference type="HOGENOM" id="CLU_072062_0_0_5"/>
<reference evidence="1" key="1">
    <citation type="submission" date="2012-02" db="EMBL/GenBank/DDBJ databases">
        <title>Improved High-Quality Draft Sequence of Rhizobium leguminosarum bv. trifolii WSM2297.</title>
        <authorList>
            <consortium name="US DOE Joint Genome Institute"/>
            <person name="Lucas S."/>
            <person name="Han J."/>
            <person name="Lapidus A."/>
            <person name="Cheng J.-F."/>
            <person name="Goodwin L."/>
            <person name="Pitluck S."/>
            <person name="Peters L."/>
            <person name="Ovchinnikova G."/>
            <person name="Zhang X."/>
            <person name="Detter J.C."/>
            <person name="Han C."/>
            <person name="Tapia R."/>
            <person name="Land M."/>
            <person name="Hauser L."/>
            <person name="Kyrpides N."/>
            <person name="Ivanova N."/>
            <person name="Pagani I."/>
            <person name="Brau L."/>
            <person name="Yates R."/>
            <person name="O'Hara G."/>
            <person name="Rui T."/>
            <person name="Howieson J."/>
            <person name="Reeve W."/>
            <person name="Woyke T."/>
        </authorList>
    </citation>
    <scope>NUCLEOTIDE SEQUENCE [LARGE SCALE GENOMIC DNA]</scope>
    <source>
        <strain evidence="1">WSM2297</strain>
    </source>
</reference>
<proteinExistence type="predicted"/>
<protein>
    <recommendedName>
        <fullName evidence="3">Nutrient deprivation-induced protein</fullName>
    </recommendedName>
</protein>
<dbReference type="Pfam" id="PF12277">
    <property type="entry name" value="DUF3618"/>
    <property type="match status" value="1"/>
</dbReference>
<accession>J0CK17</accession>
<evidence type="ECO:0000313" key="1">
    <source>
        <dbReference type="EMBL" id="EJC84052.1"/>
    </source>
</evidence>
<dbReference type="Proteomes" id="UP000005732">
    <property type="component" value="Unassembled WGS sequence"/>
</dbReference>
<dbReference type="RefSeq" id="WP_003576770.1">
    <property type="nucleotide sequence ID" value="NZ_JH719393.1"/>
</dbReference>
<dbReference type="OrthoDB" id="7471221at2"/>
<evidence type="ECO:0008006" key="3">
    <source>
        <dbReference type="Google" id="ProtNLM"/>
    </source>
</evidence>